<dbReference type="Pfam" id="PF03446">
    <property type="entry name" value="NAD_binding_2"/>
    <property type="match status" value="1"/>
</dbReference>
<dbReference type="InterPro" id="IPR008927">
    <property type="entry name" value="6-PGluconate_DH-like_C_sf"/>
</dbReference>
<evidence type="ECO:0000313" key="6">
    <source>
        <dbReference type="Proteomes" id="UP001595710"/>
    </source>
</evidence>
<dbReference type="Pfam" id="PF14833">
    <property type="entry name" value="NAD_binding_11"/>
    <property type="match status" value="1"/>
</dbReference>
<name>A0ABV7WU98_9GAMM</name>
<reference evidence="6" key="1">
    <citation type="journal article" date="2019" name="Int. J. Syst. Evol. Microbiol.">
        <title>The Global Catalogue of Microorganisms (GCM) 10K type strain sequencing project: providing services to taxonomists for standard genome sequencing and annotation.</title>
        <authorList>
            <consortium name="The Broad Institute Genomics Platform"/>
            <consortium name="The Broad Institute Genome Sequencing Center for Infectious Disease"/>
            <person name="Wu L."/>
            <person name="Ma J."/>
        </authorList>
    </citation>
    <scope>NUCLEOTIDE SEQUENCE [LARGE SCALE GENOMIC DNA]</scope>
    <source>
        <strain evidence="6">CECT 8288</strain>
    </source>
</reference>
<dbReference type="InterPro" id="IPR029154">
    <property type="entry name" value="HIBADH-like_NADP-bd"/>
</dbReference>
<feature type="domain" description="3-hydroxyisobutyrate dehydrogenase-like NAD-binding" evidence="4">
    <location>
        <begin position="167"/>
        <end position="285"/>
    </location>
</feature>
<dbReference type="EMBL" id="JBHRYN010000060">
    <property type="protein sequence ID" value="MFC3702878.1"/>
    <property type="molecule type" value="Genomic_DNA"/>
</dbReference>
<dbReference type="Proteomes" id="UP001595710">
    <property type="component" value="Unassembled WGS sequence"/>
</dbReference>
<dbReference type="EC" id="1.1.-.-" evidence="5"/>
<evidence type="ECO:0000259" key="3">
    <source>
        <dbReference type="Pfam" id="PF03446"/>
    </source>
</evidence>
<dbReference type="InterPro" id="IPR006115">
    <property type="entry name" value="6PGDH_NADP-bd"/>
</dbReference>
<keyword evidence="2" id="KW-0520">NAD</keyword>
<dbReference type="InterPro" id="IPR036291">
    <property type="entry name" value="NAD(P)-bd_dom_sf"/>
</dbReference>
<dbReference type="GO" id="GO:0016491">
    <property type="term" value="F:oxidoreductase activity"/>
    <property type="evidence" value="ECO:0007669"/>
    <property type="project" value="UniProtKB-KW"/>
</dbReference>
<dbReference type="RefSeq" id="WP_290282496.1">
    <property type="nucleotide sequence ID" value="NZ_JBHRYN010000060.1"/>
</dbReference>
<keyword evidence="1 5" id="KW-0560">Oxidoreductase</keyword>
<dbReference type="PANTHER" id="PTHR43060">
    <property type="entry name" value="3-HYDROXYISOBUTYRATE DEHYDROGENASE-LIKE 1, MITOCHONDRIAL-RELATED"/>
    <property type="match status" value="1"/>
</dbReference>
<organism evidence="5 6">
    <name type="scientific">Reinekea marina</name>
    <dbReference type="NCBI Taxonomy" id="1310421"/>
    <lineage>
        <taxon>Bacteria</taxon>
        <taxon>Pseudomonadati</taxon>
        <taxon>Pseudomonadota</taxon>
        <taxon>Gammaproteobacteria</taxon>
        <taxon>Oceanospirillales</taxon>
        <taxon>Saccharospirillaceae</taxon>
        <taxon>Reinekea</taxon>
    </lineage>
</organism>
<sequence>MSKNAAFIGMGVMGYPMAGHLQKAGFSTTVYNRTAAKAQQWVAEFGGASADTPKEAAANADIVLVCVGNDEDVRSVFFGDQGILAGLAPGALVVDHTTTSAGLAEELDIAVKAAQSEFVDGPVSGGQAGAENGQLSIMCGGEQSSYERAQSVFQAYGKGWQLLGKAGSGQRCKMVNQVCIAGILQGLAEGIALAQKTGLDVEKVQQVLAGGAAQSWQLENRAHTMAKDEYDFGFAIDWMIKDLGYCLDEAKRNHLTLPVASQVRGFYQELQAQGMNRCDTSVLLRKLKQDN</sequence>
<comment type="caution">
    <text evidence="5">The sequence shown here is derived from an EMBL/GenBank/DDBJ whole genome shotgun (WGS) entry which is preliminary data.</text>
</comment>
<dbReference type="PANTHER" id="PTHR43060:SF15">
    <property type="entry name" value="3-HYDROXYISOBUTYRATE DEHYDROGENASE-LIKE 1, MITOCHONDRIAL-RELATED"/>
    <property type="match status" value="1"/>
</dbReference>
<keyword evidence="6" id="KW-1185">Reference proteome</keyword>
<evidence type="ECO:0000256" key="1">
    <source>
        <dbReference type="ARBA" id="ARBA00023002"/>
    </source>
</evidence>
<proteinExistence type="predicted"/>
<feature type="domain" description="6-phosphogluconate dehydrogenase NADP-binding" evidence="3">
    <location>
        <begin position="6"/>
        <end position="161"/>
    </location>
</feature>
<dbReference type="Gene3D" id="3.40.50.720">
    <property type="entry name" value="NAD(P)-binding Rossmann-like Domain"/>
    <property type="match status" value="1"/>
</dbReference>
<evidence type="ECO:0000259" key="4">
    <source>
        <dbReference type="Pfam" id="PF14833"/>
    </source>
</evidence>
<accession>A0ABV7WU98</accession>
<protein>
    <submittedName>
        <fullName evidence="5">NAD(P)-dependent oxidoreductase</fullName>
        <ecNumber evidence="5">1.1.-.-</ecNumber>
    </submittedName>
</protein>
<dbReference type="InterPro" id="IPR013328">
    <property type="entry name" value="6PGD_dom2"/>
</dbReference>
<dbReference type="PIRSF" id="PIRSF000103">
    <property type="entry name" value="HIBADH"/>
    <property type="match status" value="1"/>
</dbReference>
<evidence type="ECO:0000256" key="2">
    <source>
        <dbReference type="ARBA" id="ARBA00023027"/>
    </source>
</evidence>
<dbReference type="Gene3D" id="1.10.1040.10">
    <property type="entry name" value="N-(1-d-carboxylethyl)-l-norvaline Dehydrogenase, domain 2"/>
    <property type="match status" value="1"/>
</dbReference>
<dbReference type="InterPro" id="IPR015815">
    <property type="entry name" value="HIBADH-related"/>
</dbReference>
<evidence type="ECO:0000313" key="5">
    <source>
        <dbReference type="EMBL" id="MFC3702878.1"/>
    </source>
</evidence>
<dbReference type="SUPFAM" id="SSF48179">
    <property type="entry name" value="6-phosphogluconate dehydrogenase C-terminal domain-like"/>
    <property type="match status" value="1"/>
</dbReference>
<dbReference type="SUPFAM" id="SSF51735">
    <property type="entry name" value="NAD(P)-binding Rossmann-fold domains"/>
    <property type="match status" value="1"/>
</dbReference>
<gene>
    <name evidence="5" type="ORF">ACFOND_14680</name>
</gene>